<keyword evidence="2" id="KW-1185">Reference proteome</keyword>
<organism evidence="1 2">
    <name type="scientific">Dentiscutata heterogama</name>
    <dbReference type="NCBI Taxonomy" id="1316150"/>
    <lineage>
        <taxon>Eukaryota</taxon>
        <taxon>Fungi</taxon>
        <taxon>Fungi incertae sedis</taxon>
        <taxon>Mucoromycota</taxon>
        <taxon>Glomeromycotina</taxon>
        <taxon>Glomeromycetes</taxon>
        <taxon>Diversisporales</taxon>
        <taxon>Gigasporaceae</taxon>
        <taxon>Dentiscutata</taxon>
    </lineage>
</organism>
<evidence type="ECO:0000313" key="1">
    <source>
        <dbReference type="EMBL" id="CAG8548321.1"/>
    </source>
</evidence>
<name>A0ACA9LXR8_9GLOM</name>
<gene>
    <name evidence="1" type="ORF">DHETER_LOCUS5111</name>
</gene>
<comment type="caution">
    <text evidence="1">The sequence shown here is derived from an EMBL/GenBank/DDBJ whole genome shotgun (WGS) entry which is preliminary data.</text>
</comment>
<feature type="non-terminal residue" evidence="1">
    <location>
        <position position="77"/>
    </location>
</feature>
<proteinExistence type="predicted"/>
<reference evidence="1" key="1">
    <citation type="submission" date="2021-06" db="EMBL/GenBank/DDBJ databases">
        <authorList>
            <person name="Kallberg Y."/>
            <person name="Tangrot J."/>
            <person name="Rosling A."/>
        </authorList>
    </citation>
    <scope>NUCLEOTIDE SEQUENCE</scope>
    <source>
        <strain evidence="1">IL203A</strain>
    </source>
</reference>
<accession>A0ACA9LXR8</accession>
<protein>
    <submittedName>
        <fullName evidence="1">10949_t:CDS:1</fullName>
    </submittedName>
</protein>
<sequence length="77" mass="9007">MWSSLLELLKPILPKNYSYLVKRFNVLLSFKTAENFTIPQYGLDAFVNISTKKNASEMFIAFESWLKTTMPKIKLKE</sequence>
<evidence type="ECO:0000313" key="2">
    <source>
        <dbReference type="Proteomes" id="UP000789702"/>
    </source>
</evidence>
<dbReference type="EMBL" id="CAJVPU010005479">
    <property type="protein sequence ID" value="CAG8548321.1"/>
    <property type="molecule type" value="Genomic_DNA"/>
</dbReference>
<dbReference type="Proteomes" id="UP000789702">
    <property type="component" value="Unassembled WGS sequence"/>
</dbReference>